<keyword evidence="1" id="KW-0547">Nucleotide-binding</keyword>
<protein>
    <submittedName>
        <fullName evidence="1">ABC transporter, ATP-binding protein family member protein</fullName>
    </submittedName>
</protein>
<dbReference type="eggNOG" id="KOG0054">
    <property type="taxonomic scope" value="Eukaryota"/>
</dbReference>
<sequence>MSDYQEYNAEIVLTGTLPSPSDNKNVGAVLSNSQLRTLSVARLVLYREFFKVLLVDEPPEEESGASKTADVPIYDLIKTHFQHCTTFIAAHDVDVLRLCTSVWVFHSGFLIRTCKTEDIVDSSSLSKIVEDCVTTHT</sequence>
<dbReference type="GO" id="GO:0005524">
    <property type="term" value="F:ATP binding"/>
    <property type="evidence" value="ECO:0007669"/>
    <property type="project" value="UniProtKB-KW"/>
</dbReference>
<accession>L0B2E6</accession>
<gene>
    <name evidence="1" type="ORF">BEWA_007900</name>
</gene>
<dbReference type="Gene3D" id="3.40.50.300">
    <property type="entry name" value="P-loop containing nucleotide triphosphate hydrolases"/>
    <property type="match status" value="1"/>
</dbReference>
<reference evidence="1 2" key="1">
    <citation type="journal article" date="2012" name="BMC Genomics">
        <title>Comparative genomic analysis and phylogenetic position of Theileria equi.</title>
        <authorList>
            <person name="Kappmeyer L.S."/>
            <person name="Thiagarajan M."/>
            <person name="Herndon D.R."/>
            <person name="Ramsay J.D."/>
            <person name="Caler E."/>
            <person name="Djikeng A."/>
            <person name="Gillespie J.J."/>
            <person name="Lau A.O."/>
            <person name="Roalson E.H."/>
            <person name="Silva J.C."/>
            <person name="Silva M.G."/>
            <person name="Suarez C.E."/>
            <person name="Ueti M.W."/>
            <person name="Nene V.M."/>
            <person name="Mealey R.H."/>
            <person name="Knowles D.P."/>
            <person name="Brayton K.A."/>
        </authorList>
    </citation>
    <scope>NUCLEOTIDE SEQUENCE [LARGE SCALE GENOMIC DNA]</scope>
    <source>
        <strain evidence="1 2">WA</strain>
    </source>
</reference>
<dbReference type="KEGG" id="beq:BEWA_007900"/>
<evidence type="ECO:0000313" key="1">
    <source>
        <dbReference type="EMBL" id="AFZ81381.1"/>
    </source>
</evidence>
<organism evidence="1 2">
    <name type="scientific">Theileria equi strain WA</name>
    <dbReference type="NCBI Taxonomy" id="1537102"/>
    <lineage>
        <taxon>Eukaryota</taxon>
        <taxon>Sar</taxon>
        <taxon>Alveolata</taxon>
        <taxon>Apicomplexa</taxon>
        <taxon>Aconoidasida</taxon>
        <taxon>Piroplasmida</taxon>
        <taxon>Theileriidae</taxon>
        <taxon>Theileria</taxon>
    </lineage>
</organism>
<dbReference type="GeneID" id="15804775"/>
<dbReference type="InterPro" id="IPR027417">
    <property type="entry name" value="P-loop_NTPase"/>
</dbReference>
<dbReference type="AlphaFoldDB" id="L0B2E6"/>
<dbReference type="OrthoDB" id="4865934at2759"/>
<dbReference type="RefSeq" id="XP_004831047.1">
    <property type="nucleotide sequence ID" value="XM_004830990.1"/>
</dbReference>
<dbReference type="EMBL" id="CP001670">
    <property type="protein sequence ID" value="AFZ81381.1"/>
    <property type="molecule type" value="Genomic_DNA"/>
</dbReference>
<dbReference type="Proteomes" id="UP000031512">
    <property type="component" value="Chromosome 3"/>
</dbReference>
<dbReference type="SUPFAM" id="SSF52540">
    <property type="entry name" value="P-loop containing nucleoside triphosphate hydrolases"/>
    <property type="match status" value="1"/>
</dbReference>
<name>L0B2E6_THEEQ</name>
<keyword evidence="1" id="KW-0067">ATP-binding</keyword>
<dbReference type="VEuPathDB" id="PiroplasmaDB:BEWA_007900"/>
<proteinExistence type="predicted"/>
<evidence type="ECO:0000313" key="2">
    <source>
        <dbReference type="Proteomes" id="UP000031512"/>
    </source>
</evidence>
<keyword evidence="2" id="KW-1185">Reference proteome</keyword>
<dbReference type="STRING" id="1537102.L0B2E6"/>